<feature type="transmembrane region" description="Helical" evidence="1">
    <location>
        <begin position="86"/>
        <end position="105"/>
    </location>
</feature>
<keyword evidence="4" id="KW-1185">Reference proteome</keyword>
<comment type="caution">
    <text evidence="3">The sequence shown here is derived from an EMBL/GenBank/DDBJ whole genome shotgun (WGS) entry which is preliminary data.</text>
</comment>
<feature type="transmembrane region" description="Helical" evidence="1">
    <location>
        <begin position="401"/>
        <end position="423"/>
    </location>
</feature>
<dbReference type="PANTHER" id="PTHR35043:SF7">
    <property type="entry name" value="TRANSCRIPTION FACTOR DOMAIN-CONTAINING PROTEIN"/>
    <property type="match status" value="1"/>
</dbReference>
<dbReference type="GeneID" id="64636991"/>
<dbReference type="EMBL" id="JABBWG010000020">
    <property type="protein sequence ID" value="KAG1814684.1"/>
    <property type="molecule type" value="Genomic_DNA"/>
</dbReference>
<feature type="chain" id="PRO_5040261699" evidence="2">
    <location>
        <begin position="23"/>
        <end position="479"/>
    </location>
</feature>
<keyword evidence="1" id="KW-0812">Transmembrane</keyword>
<reference evidence="3" key="1">
    <citation type="journal article" date="2020" name="New Phytol.">
        <title>Comparative genomics reveals dynamic genome evolution in host specialist ectomycorrhizal fungi.</title>
        <authorList>
            <person name="Lofgren L.A."/>
            <person name="Nguyen N.H."/>
            <person name="Vilgalys R."/>
            <person name="Ruytinx J."/>
            <person name="Liao H.L."/>
            <person name="Branco S."/>
            <person name="Kuo A."/>
            <person name="LaButti K."/>
            <person name="Lipzen A."/>
            <person name="Andreopoulos W."/>
            <person name="Pangilinan J."/>
            <person name="Riley R."/>
            <person name="Hundley H."/>
            <person name="Na H."/>
            <person name="Barry K."/>
            <person name="Grigoriev I.V."/>
            <person name="Stajich J.E."/>
            <person name="Kennedy P.G."/>
        </authorList>
    </citation>
    <scope>NUCLEOTIDE SEQUENCE</scope>
    <source>
        <strain evidence="3">MN1</strain>
    </source>
</reference>
<name>A0A9P7E9W7_9AGAM</name>
<gene>
    <name evidence="3" type="ORF">BJ212DRAFT_346804</name>
</gene>
<keyword evidence="1" id="KW-0472">Membrane</keyword>
<accession>A0A9P7E9W7</accession>
<organism evidence="3 4">
    <name type="scientific">Suillus subaureus</name>
    <dbReference type="NCBI Taxonomy" id="48587"/>
    <lineage>
        <taxon>Eukaryota</taxon>
        <taxon>Fungi</taxon>
        <taxon>Dikarya</taxon>
        <taxon>Basidiomycota</taxon>
        <taxon>Agaricomycotina</taxon>
        <taxon>Agaricomycetes</taxon>
        <taxon>Agaricomycetidae</taxon>
        <taxon>Boletales</taxon>
        <taxon>Suillineae</taxon>
        <taxon>Suillaceae</taxon>
        <taxon>Suillus</taxon>
    </lineage>
</organism>
<dbReference type="RefSeq" id="XP_041192020.1">
    <property type="nucleotide sequence ID" value="XM_041342975.1"/>
</dbReference>
<evidence type="ECO:0000256" key="2">
    <source>
        <dbReference type="SAM" id="SignalP"/>
    </source>
</evidence>
<feature type="signal peptide" evidence="2">
    <location>
        <begin position="1"/>
        <end position="22"/>
    </location>
</feature>
<evidence type="ECO:0000313" key="4">
    <source>
        <dbReference type="Proteomes" id="UP000807769"/>
    </source>
</evidence>
<feature type="transmembrane region" description="Helical" evidence="1">
    <location>
        <begin position="365"/>
        <end position="389"/>
    </location>
</feature>
<evidence type="ECO:0000313" key="3">
    <source>
        <dbReference type="EMBL" id="KAG1814684.1"/>
    </source>
</evidence>
<dbReference type="PANTHER" id="PTHR35043">
    <property type="entry name" value="TRANSCRIPTION FACTOR DOMAIN-CONTAINING PROTEIN"/>
    <property type="match status" value="1"/>
</dbReference>
<dbReference type="AlphaFoldDB" id="A0A9P7E9W7"/>
<feature type="transmembrane region" description="Helical" evidence="1">
    <location>
        <begin position="256"/>
        <end position="276"/>
    </location>
</feature>
<dbReference type="OrthoDB" id="9451547at2759"/>
<dbReference type="Proteomes" id="UP000807769">
    <property type="component" value="Unassembled WGS sequence"/>
</dbReference>
<feature type="transmembrane region" description="Helical" evidence="1">
    <location>
        <begin position="46"/>
        <end position="65"/>
    </location>
</feature>
<protein>
    <submittedName>
        <fullName evidence="3">Uncharacterized protein</fullName>
    </submittedName>
</protein>
<proteinExistence type="predicted"/>
<feature type="transmembrane region" description="Helical" evidence="1">
    <location>
        <begin position="430"/>
        <end position="454"/>
    </location>
</feature>
<keyword evidence="2" id="KW-0732">Signal</keyword>
<keyword evidence="1" id="KW-1133">Transmembrane helix</keyword>
<feature type="transmembrane region" description="Helical" evidence="1">
    <location>
        <begin position="317"/>
        <end position="338"/>
    </location>
</feature>
<sequence length="479" mass="53730">MALLPFTLAAILLLLCTPFVCALPPPNCTSTSALDVTDSPSSSHTRTLWNIIWSCAATLFACTWSGIHPNIPGMDEGRIVIFFRRLYIMVLALIAPELMVTWAAIQFLSARGTAKAFNDAFNAQLHQTGSDHSNMGESTATLLSEFPTSNGKNSPHPSAPHFAGRNFREWTMTHGFFAWMGGFILYCDNKPRATLTPKELMEFVHKGYVDIPDITQAEIEGRSKADALSKGIAILQLAWFVLQFNARCIQNLPITLFEIDTLAVVSLTSIACLLWWNKPKDVRCPYAVHWTGNRANIPRPCTLTYEKANPEFSLDSWHHYLIILIYPLRSLMGTAVTISPRSVRERRIPYLGGYDNDDRHDRNHVITLFLGCFSAVITGVLHCLGWSYLFQGHTEQILWRVTSIVTASTSIPLLLIFGWVILFDVTQDSWVVRFSVVTVAFIYVTTRITVIVLISSSLRSLPPGIYDTVAWTTFVPHFR</sequence>
<evidence type="ECO:0000256" key="1">
    <source>
        <dbReference type="SAM" id="Phobius"/>
    </source>
</evidence>